<feature type="transmembrane region" description="Helical" evidence="1">
    <location>
        <begin position="503"/>
        <end position="521"/>
    </location>
</feature>
<gene>
    <name evidence="2" type="ORF">Q765_01510</name>
</gene>
<dbReference type="InterPro" id="IPR018580">
    <property type="entry name" value="Uncharacterised_YfhO"/>
</dbReference>
<dbReference type="STRING" id="1121895.GCA_000378485_00506"/>
<dbReference type="Pfam" id="PF09586">
    <property type="entry name" value="YfhO"/>
    <property type="match status" value="1"/>
</dbReference>
<dbReference type="eggNOG" id="COG4485">
    <property type="taxonomic scope" value="Bacteria"/>
</dbReference>
<feature type="transmembrane region" description="Helical" evidence="1">
    <location>
        <begin position="98"/>
        <end position="115"/>
    </location>
</feature>
<dbReference type="RefSeq" id="WP_020211630.1">
    <property type="nucleotide sequence ID" value="NZ_JRLX01000001.1"/>
</dbReference>
<feature type="transmembrane region" description="Helical" evidence="1">
    <location>
        <begin position="376"/>
        <end position="393"/>
    </location>
</feature>
<evidence type="ECO:0000256" key="1">
    <source>
        <dbReference type="SAM" id="Phobius"/>
    </source>
</evidence>
<sequence>MKNISKLYPYLLAIIGFVVVSLIYFYPVLQGKKISQSDIAQYTGMAKERDDFRKQTGEESYWTDSAFGGMPTYQLGAHYPYNFIKTVDGVIRFLPRPADYLFLYFFGFFVLLKALRINTLMAFFGALAFGFSTYFIILLGVGHNAKAHAIAYMPMVIAGVILVFRKRYIAGGLLTLLASALEINANHIQMTYYLFILLVIIGIYFIVEIIKNKEYRHLGISLAIFFGAALLAVGMNATNLMATAEYAKFSTRSDSNLSFNPDGSPKEDKNAMSYEYITEYSYGIGESFDLIAPRLYGGSSGHEKLGKDSHVVEYLQTLQVAEGQYLSPEQALEFAQQGVVTYWGDQTIVAAPAYIGAVVFFLFILALFAEENKIKYAFLAGAIVALLLSWGKYFEVLTRFFIDYVPMYNKFRAVSSIQVLLELCIPVLAIMGLYAFFKSDKTKQWNVLWKSAAVSVGILVVLLLFKGSFDFSGPRDANYTQQLGQGFIDALRQDRMDMYTNDLLRSGFFILAVALVLWLYIKEKLAQTTAIILAGLFMVADLYFVDKNYVNSESFVSAREADVPFEATQADQQIAQDDSHYRVFDMDNHMNGAQASYFHNSIGGYHAAKPQKMQQLFDYQIAQRPMNIGVLDMLNVKYVLQRNEEGQVIPIPNNTANGNAWFVSRVKAVSTADEEMKAINKLDTKHEAVINKTKFPDAATKTTYVADSTATIKLDEYRPNKITYTSNNKNEGLAIFSEVYYANGWDAYIDGKLVSHFEADYMLRGLKIPAGKHTIIFTFEPQVVKTGSTIALVSFIGMLLLLGAGIYYETKKNKQPVKA</sequence>
<feature type="transmembrane region" description="Helical" evidence="1">
    <location>
        <begin position="122"/>
        <end position="141"/>
    </location>
</feature>
<comment type="caution">
    <text evidence="2">The sequence shown here is derived from an EMBL/GenBank/DDBJ whole genome shotgun (WGS) entry which is preliminary data.</text>
</comment>
<keyword evidence="1" id="KW-1133">Transmembrane helix</keyword>
<feature type="transmembrane region" description="Helical" evidence="1">
    <location>
        <begin position="348"/>
        <end position="369"/>
    </location>
</feature>
<keyword evidence="3" id="KW-1185">Reference proteome</keyword>
<dbReference type="AlphaFoldDB" id="A0A0A2MB07"/>
<proteinExistence type="predicted"/>
<accession>A0A0A2MB07</accession>
<feature type="transmembrane region" description="Helical" evidence="1">
    <location>
        <begin position="191"/>
        <end position="210"/>
    </location>
</feature>
<evidence type="ECO:0000313" key="3">
    <source>
        <dbReference type="Proteomes" id="UP000030152"/>
    </source>
</evidence>
<dbReference type="OrthoDB" id="9772884at2"/>
<reference evidence="2 3" key="1">
    <citation type="submission" date="2013-09" db="EMBL/GenBank/DDBJ databases">
        <authorList>
            <person name="Zeng Z."/>
            <person name="Chen C."/>
        </authorList>
    </citation>
    <scope>NUCLEOTIDE SEQUENCE [LARGE SCALE GENOMIC DNA]</scope>
    <source>
        <strain evidence="2 3">WB 3.3-2</strain>
    </source>
</reference>
<protein>
    <submittedName>
        <fullName evidence="2">Membrane protein</fullName>
    </submittedName>
</protein>
<feature type="transmembrane region" description="Helical" evidence="1">
    <location>
        <begin position="147"/>
        <end position="164"/>
    </location>
</feature>
<dbReference type="Proteomes" id="UP000030152">
    <property type="component" value="Unassembled WGS sequence"/>
</dbReference>
<keyword evidence="1" id="KW-0812">Transmembrane</keyword>
<feature type="transmembrane region" description="Helical" evidence="1">
    <location>
        <begin position="528"/>
        <end position="545"/>
    </location>
</feature>
<evidence type="ECO:0000313" key="2">
    <source>
        <dbReference type="EMBL" id="KGO88608.1"/>
    </source>
</evidence>
<keyword evidence="1" id="KW-0472">Membrane</keyword>
<feature type="transmembrane region" description="Helical" evidence="1">
    <location>
        <begin position="222"/>
        <end position="242"/>
    </location>
</feature>
<organism evidence="2 3">
    <name type="scientific">Flavobacterium rivuli WB 3.3-2 = DSM 21788</name>
    <dbReference type="NCBI Taxonomy" id="1121895"/>
    <lineage>
        <taxon>Bacteria</taxon>
        <taxon>Pseudomonadati</taxon>
        <taxon>Bacteroidota</taxon>
        <taxon>Flavobacteriia</taxon>
        <taxon>Flavobacteriales</taxon>
        <taxon>Flavobacteriaceae</taxon>
        <taxon>Flavobacterium</taxon>
    </lineage>
</organism>
<feature type="transmembrane region" description="Helical" evidence="1">
    <location>
        <begin position="7"/>
        <end position="26"/>
    </location>
</feature>
<feature type="transmembrane region" description="Helical" evidence="1">
    <location>
        <begin position="413"/>
        <end position="435"/>
    </location>
</feature>
<dbReference type="PANTHER" id="PTHR38454">
    <property type="entry name" value="INTEGRAL MEMBRANE PROTEIN-RELATED"/>
    <property type="match status" value="1"/>
</dbReference>
<dbReference type="PANTHER" id="PTHR38454:SF1">
    <property type="entry name" value="INTEGRAL MEMBRANE PROTEIN"/>
    <property type="match status" value="1"/>
</dbReference>
<dbReference type="EMBL" id="JRLX01000001">
    <property type="protein sequence ID" value="KGO88608.1"/>
    <property type="molecule type" value="Genomic_DNA"/>
</dbReference>
<feature type="transmembrane region" description="Helical" evidence="1">
    <location>
        <begin position="169"/>
        <end position="185"/>
    </location>
</feature>
<feature type="transmembrane region" description="Helical" evidence="1">
    <location>
        <begin position="447"/>
        <end position="465"/>
    </location>
</feature>
<feature type="transmembrane region" description="Helical" evidence="1">
    <location>
        <begin position="790"/>
        <end position="808"/>
    </location>
</feature>
<name>A0A0A2MB07_9FLAO</name>